<accession>A0AAN9EIA8</accession>
<evidence type="ECO:0000256" key="1">
    <source>
        <dbReference type="SAM" id="MobiDB-lite"/>
    </source>
</evidence>
<gene>
    <name evidence="2" type="ORF">RIF29_32467</name>
</gene>
<feature type="region of interest" description="Disordered" evidence="1">
    <location>
        <begin position="167"/>
        <end position="199"/>
    </location>
</feature>
<organism evidence="2 3">
    <name type="scientific">Crotalaria pallida</name>
    <name type="common">Smooth rattlebox</name>
    <name type="synonym">Crotalaria striata</name>
    <dbReference type="NCBI Taxonomy" id="3830"/>
    <lineage>
        <taxon>Eukaryota</taxon>
        <taxon>Viridiplantae</taxon>
        <taxon>Streptophyta</taxon>
        <taxon>Embryophyta</taxon>
        <taxon>Tracheophyta</taxon>
        <taxon>Spermatophyta</taxon>
        <taxon>Magnoliopsida</taxon>
        <taxon>eudicotyledons</taxon>
        <taxon>Gunneridae</taxon>
        <taxon>Pentapetalae</taxon>
        <taxon>rosids</taxon>
        <taxon>fabids</taxon>
        <taxon>Fabales</taxon>
        <taxon>Fabaceae</taxon>
        <taxon>Papilionoideae</taxon>
        <taxon>50 kb inversion clade</taxon>
        <taxon>genistoids sensu lato</taxon>
        <taxon>core genistoids</taxon>
        <taxon>Crotalarieae</taxon>
        <taxon>Crotalaria</taxon>
    </lineage>
</organism>
<sequence length="465" mass="50408">MFERFYSKIKFEGKFSVKVLTQCKSCVASNPTIILQRRIDFVIKNTKHEPHCFATTVLLLPPATTVVELEKQGVGVVIGSAVVERLELAFERRWRKTEVSRACLDGGDSNSTYREGVSIINTSRSCLCQLSLDKPCKPFHHLNCTPNSQRDSNFTLQTILPPGFVPDQRPKSNAVVHKSEQQQQLPIEADADDDDDDNNKPTNLLIMLMAQAFAPFHIANASIPSVFPQTAYSYAPSANMMSLPYFHPPYNPQYPGYFAPNFPSAAQPGIAQSLYPFGFIGFGSGVRPISVRSNTGFAPGASVTGSNANTAPMQAMMAIPDRFARDVCAVIVRHRSAQNNTSSFVSRKMYDTATNNCSLYDSTSVSGCKLKSSNVDTSPVHISSSPSHNVSPSDGLSDPESIASGPATIPIINSSADSLSVSVSATAHQDNSTPSQFVSSHPMQTRAKSGISVCTSYSFFCESST</sequence>
<feature type="compositionally biased region" description="Low complexity" evidence="1">
    <location>
        <begin position="378"/>
        <end position="393"/>
    </location>
</feature>
<dbReference type="EMBL" id="JAYWIO010000006">
    <property type="protein sequence ID" value="KAK7258059.1"/>
    <property type="molecule type" value="Genomic_DNA"/>
</dbReference>
<evidence type="ECO:0000313" key="2">
    <source>
        <dbReference type="EMBL" id="KAK7258059.1"/>
    </source>
</evidence>
<protein>
    <submittedName>
        <fullName evidence="2">Uncharacterized protein</fullName>
    </submittedName>
</protein>
<feature type="region of interest" description="Disordered" evidence="1">
    <location>
        <begin position="377"/>
        <end position="408"/>
    </location>
</feature>
<reference evidence="2 3" key="1">
    <citation type="submission" date="2024-01" db="EMBL/GenBank/DDBJ databases">
        <title>The genomes of 5 underutilized Papilionoideae crops provide insights into root nodulation and disease resistanc.</title>
        <authorList>
            <person name="Yuan L."/>
        </authorList>
    </citation>
    <scope>NUCLEOTIDE SEQUENCE [LARGE SCALE GENOMIC DNA]</scope>
    <source>
        <strain evidence="2">ZHUSHIDOU_FW_LH</strain>
        <tissue evidence="2">Leaf</tissue>
    </source>
</reference>
<proteinExistence type="predicted"/>
<name>A0AAN9EIA8_CROPI</name>
<evidence type="ECO:0000313" key="3">
    <source>
        <dbReference type="Proteomes" id="UP001372338"/>
    </source>
</evidence>
<comment type="caution">
    <text evidence="2">The sequence shown here is derived from an EMBL/GenBank/DDBJ whole genome shotgun (WGS) entry which is preliminary data.</text>
</comment>
<dbReference type="AlphaFoldDB" id="A0AAN9EIA8"/>
<dbReference type="Proteomes" id="UP001372338">
    <property type="component" value="Unassembled WGS sequence"/>
</dbReference>
<keyword evidence="3" id="KW-1185">Reference proteome</keyword>